<sequence length="309" mass="33235">IAYGIDCLLTPNCKKGLTQFLLCMCGSEPDASLIELLCTQEVQNCDLPSLFISKNSGCRPICTVNFWNPKCCPGFYGRDCLVCPGGAHRPCSNRGNCDDGHLGNGTCTCHAGFDGTACEMCSSGFYGPSCKACNCSTHGSCDDGLRGTGLCFCEEGWTGERCHCSPPCSPKAICQENNTCKGGKVNCTCPQGYSGDGFTCLPMDPCASGDNGGCHEHATCTMTAPRRCTCKDSYVGDGVTCDVKQLPVSRCLQDNGQCHPDAKCTDLHFEGMCMSHHFYPGLFHSFTFFIDSIEPQFKSNVRLSLVNFQ</sequence>
<name>A0A3Q2UCP6_FUNHE</name>
<keyword evidence="9" id="KW-1185">Reference proteome</keyword>
<keyword evidence="3" id="KW-0472">Membrane</keyword>
<feature type="domain" description="EGF-like" evidence="7">
    <location>
        <begin position="126"/>
        <end position="163"/>
    </location>
</feature>
<dbReference type="InterPro" id="IPR000742">
    <property type="entry name" value="EGF"/>
</dbReference>
<dbReference type="SMART" id="SM00181">
    <property type="entry name" value="EGF"/>
    <property type="match status" value="4"/>
</dbReference>
<proteinExistence type="predicted"/>
<comment type="subcellular location">
    <subcellularLocation>
        <location evidence="1">Membrane</location>
    </subcellularLocation>
</comment>
<evidence type="ECO:0000256" key="2">
    <source>
        <dbReference type="ARBA" id="ARBA00022536"/>
    </source>
</evidence>
<evidence type="ECO:0000256" key="4">
    <source>
        <dbReference type="ARBA" id="ARBA00023157"/>
    </source>
</evidence>
<feature type="disulfide bond" evidence="6">
    <location>
        <begin position="153"/>
        <end position="162"/>
    </location>
</feature>
<comment type="caution">
    <text evidence="6">Lacks conserved residue(s) required for the propagation of feature annotation.</text>
</comment>
<dbReference type="Gene3D" id="2.10.25.10">
    <property type="entry name" value="Laminin"/>
    <property type="match status" value="4"/>
</dbReference>
<dbReference type="GO" id="GO:0016020">
    <property type="term" value="C:membrane"/>
    <property type="evidence" value="ECO:0007669"/>
    <property type="project" value="UniProtKB-SubCell"/>
</dbReference>
<evidence type="ECO:0000256" key="3">
    <source>
        <dbReference type="ARBA" id="ARBA00023136"/>
    </source>
</evidence>
<dbReference type="Ensembl" id="ENSFHET00000031244.1">
    <property type="protein sequence ID" value="ENSFHEP00000028040.1"/>
    <property type="gene ID" value="ENSFHEG00000011925.1"/>
</dbReference>
<dbReference type="FunFam" id="2.10.25.10:FF:000040">
    <property type="entry name" value="Stabilin 2"/>
    <property type="match status" value="1"/>
</dbReference>
<evidence type="ECO:0000256" key="5">
    <source>
        <dbReference type="ARBA" id="ARBA00023180"/>
    </source>
</evidence>
<reference evidence="8" key="1">
    <citation type="submission" date="2025-08" db="UniProtKB">
        <authorList>
            <consortium name="Ensembl"/>
        </authorList>
    </citation>
    <scope>IDENTIFICATION</scope>
</reference>
<keyword evidence="5" id="KW-0325">Glycoprotein</keyword>
<feature type="domain" description="EGF-like" evidence="7">
    <location>
        <begin position="79"/>
        <end position="119"/>
    </location>
</feature>
<accession>A0A3Q2UCP6</accession>
<evidence type="ECO:0000313" key="9">
    <source>
        <dbReference type="Proteomes" id="UP000265000"/>
    </source>
</evidence>
<dbReference type="Pfam" id="PF12947">
    <property type="entry name" value="EGF_3"/>
    <property type="match status" value="1"/>
</dbReference>
<evidence type="ECO:0000259" key="7">
    <source>
        <dbReference type="PROSITE" id="PS50026"/>
    </source>
</evidence>
<protein>
    <recommendedName>
        <fullName evidence="7">EGF-like domain-containing protein</fullName>
    </recommendedName>
</protein>
<dbReference type="PANTHER" id="PTHR24038">
    <property type="entry name" value="STABILIN"/>
    <property type="match status" value="1"/>
</dbReference>
<organism evidence="8 9">
    <name type="scientific">Fundulus heteroclitus</name>
    <name type="common">Killifish</name>
    <name type="synonym">Mummichog</name>
    <dbReference type="NCBI Taxonomy" id="8078"/>
    <lineage>
        <taxon>Eukaryota</taxon>
        <taxon>Metazoa</taxon>
        <taxon>Chordata</taxon>
        <taxon>Craniata</taxon>
        <taxon>Vertebrata</taxon>
        <taxon>Euteleostomi</taxon>
        <taxon>Actinopterygii</taxon>
        <taxon>Neopterygii</taxon>
        <taxon>Teleostei</taxon>
        <taxon>Neoteleostei</taxon>
        <taxon>Acanthomorphata</taxon>
        <taxon>Ovalentaria</taxon>
        <taxon>Atherinomorphae</taxon>
        <taxon>Cyprinodontiformes</taxon>
        <taxon>Fundulidae</taxon>
        <taxon>Fundulus</taxon>
    </lineage>
</organism>
<dbReference type="PROSITE" id="PS00022">
    <property type="entry name" value="EGF_1"/>
    <property type="match status" value="2"/>
</dbReference>
<reference evidence="8" key="2">
    <citation type="submission" date="2025-09" db="UniProtKB">
        <authorList>
            <consortium name="Ensembl"/>
        </authorList>
    </citation>
    <scope>IDENTIFICATION</scope>
</reference>
<evidence type="ECO:0000313" key="8">
    <source>
        <dbReference type="Ensembl" id="ENSFHEP00000028040.1"/>
    </source>
</evidence>
<keyword evidence="4 6" id="KW-1015">Disulfide bond</keyword>
<evidence type="ECO:0000256" key="1">
    <source>
        <dbReference type="ARBA" id="ARBA00004370"/>
    </source>
</evidence>
<dbReference type="GeneTree" id="ENSGT00940000156566"/>
<dbReference type="Proteomes" id="UP000265000">
    <property type="component" value="Unplaced"/>
</dbReference>
<dbReference type="PRINTS" id="PR00011">
    <property type="entry name" value="EGFLAMININ"/>
</dbReference>
<dbReference type="STRING" id="8078.ENSFHEP00000028040"/>
<dbReference type="Pfam" id="PF00008">
    <property type="entry name" value="EGF"/>
    <property type="match status" value="1"/>
</dbReference>
<feature type="domain" description="EGF-like" evidence="7">
    <location>
        <begin position="202"/>
        <end position="242"/>
    </location>
</feature>
<dbReference type="AlphaFoldDB" id="A0A3Q2UCP6"/>
<evidence type="ECO:0000256" key="6">
    <source>
        <dbReference type="PROSITE-ProRule" id="PRU00076"/>
    </source>
</evidence>
<dbReference type="InterPro" id="IPR024731">
    <property type="entry name" value="NELL2-like_EGF"/>
</dbReference>
<feature type="disulfide bond" evidence="6">
    <location>
        <begin position="109"/>
        <end position="118"/>
    </location>
</feature>
<dbReference type="PANTHER" id="PTHR24038:SF0">
    <property type="entry name" value="STABILIN-2"/>
    <property type="match status" value="1"/>
</dbReference>
<keyword evidence="2 6" id="KW-0245">EGF-like domain</keyword>
<dbReference type="PROSITE" id="PS50026">
    <property type="entry name" value="EGF_3"/>
    <property type="match status" value="3"/>
</dbReference>